<dbReference type="AlphaFoldDB" id="A0A2T5J225"/>
<gene>
    <name evidence="2" type="ORF">C8N29_103251</name>
</gene>
<dbReference type="RefSeq" id="WP_107864933.1">
    <property type="nucleotide sequence ID" value="NZ_QAON01000003.1"/>
</dbReference>
<dbReference type="EMBL" id="QAON01000003">
    <property type="protein sequence ID" value="PTQ90496.1"/>
    <property type="molecule type" value="Genomic_DNA"/>
</dbReference>
<sequence>MKKLLFILAALSSVSAYAGTSTGGTITGFSPYSSGTVEILIFKTSTLTGTPACNTTQRFAINSNNIRYSNTTAAVMTAYSANKIVQVKGLGTCNVWGNAEDVDVICVGDMPCW</sequence>
<name>A0A2T5J225_9GAMM</name>
<feature type="chain" id="PRO_5015723049" evidence="1">
    <location>
        <begin position="19"/>
        <end position="113"/>
    </location>
</feature>
<organism evidence="2 3">
    <name type="scientific">Agitococcus lubricus</name>
    <dbReference type="NCBI Taxonomy" id="1077255"/>
    <lineage>
        <taxon>Bacteria</taxon>
        <taxon>Pseudomonadati</taxon>
        <taxon>Pseudomonadota</taxon>
        <taxon>Gammaproteobacteria</taxon>
        <taxon>Moraxellales</taxon>
        <taxon>Moraxellaceae</taxon>
        <taxon>Agitococcus</taxon>
    </lineage>
</organism>
<dbReference type="OrthoDB" id="5918830at2"/>
<feature type="signal peptide" evidence="1">
    <location>
        <begin position="1"/>
        <end position="18"/>
    </location>
</feature>
<evidence type="ECO:0000313" key="2">
    <source>
        <dbReference type="EMBL" id="PTQ90496.1"/>
    </source>
</evidence>
<evidence type="ECO:0000256" key="1">
    <source>
        <dbReference type="SAM" id="SignalP"/>
    </source>
</evidence>
<comment type="caution">
    <text evidence="2">The sequence shown here is derived from an EMBL/GenBank/DDBJ whole genome shotgun (WGS) entry which is preliminary data.</text>
</comment>
<proteinExistence type="predicted"/>
<reference evidence="2 3" key="1">
    <citation type="submission" date="2018-04" db="EMBL/GenBank/DDBJ databases">
        <title>Genomic Encyclopedia of Archaeal and Bacterial Type Strains, Phase II (KMG-II): from individual species to whole genera.</title>
        <authorList>
            <person name="Goeker M."/>
        </authorList>
    </citation>
    <scope>NUCLEOTIDE SEQUENCE [LARGE SCALE GENOMIC DNA]</scope>
    <source>
        <strain evidence="2 3">DSM 5822</strain>
    </source>
</reference>
<keyword evidence="3" id="KW-1185">Reference proteome</keyword>
<dbReference type="Proteomes" id="UP000244223">
    <property type="component" value="Unassembled WGS sequence"/>
</dbReference>
<keyword evidence="1" id="KW-0732">Signal</keyword>
<accession>A0A2T5J225</accession>
<protein>
    <submittedName>
        <fullName evidence="2">Uncharacterized protein</fullName>
    </submittedName>
</protein>
<evidence type="ECO:0000313" key="3">
    <source>
        <dbReference type="Proteomes" id="UP000244223"/>
    </source>
</evidence>